<evidence type="ECO:0000256" key="5">
    <source>
        <dbReference type="ARBA" id="ARBA00023270"/>
    </source>
</evidence>
<dbReference type="FunFam" id="3.20.20.70:FF:000044">
    <property type="entry name" value="Deoxyribose-phosphate aldolase"/>
    <property type="match status" value="1"/>
</dbReference>
<dbReference type="GO" id="GO:0004139">
    <property type="term" value="F:deoxyribose-phosphate aldolase activity"/>
    <property type="evidence" value="ECO:0007669"/>
    <property type="project" value="UniProtKB-EC"/>
</dbReference>
<evidence type="ECO:0000256" key="4">
    <source>
        <dbReference type="ARBA" id="ARBA00023239"/>
    </source>
</evidence>
<gene>
    <name evidence="9" type="ORF">CROQUDRAFT_48657</name>
</gene>
<dbReference type="SUPFAM" id="SSF51569">
    <property type="entry name" value="Aldolase"/>
    <property type="match status" value="1"/>
</dbReference>
<comment type="catalytic activity">
    <reaction evidence="7">
        <text>2-deoxy-D-ribose 5-phosphate = D-glyceraldehyde 3-phosphate + acetaldehyde</text>
        <dbReference type="Rhea" id="RHEA:12821"/>
        <dbReference type="ChEBI" id="CHEBI:15343"/>
        <dbReference type="ChEBI" id="CHEBI:59776"/>
        <dbReference type="ChEBI" id="CHEBI:62877"/>
        <dbReference type="EC" id="4.1.2.4"/>
    </reaction>
</comment>
<comment type="caution">
    <text evidence="9">The sequence shown here is derived from an EMBL/GenBank/DDBJ whole genome shotgun (WGS) entry which is preliminary data.</text>
</comment>
<dbReference type="InterPro" id="IPR002915">
    <property type="entry name" value="DeoC/FbaB/LacD_aldolase"/>
</dbReference>
<evidence type="ECO:0000313" key="10">
    <source>
        <dbReference type="Proteomes" id="UP000886653"/>
    </source>
</evidence>
<dbReference type="InterPro" id="IPR011343">
    <property type="entry name" value="DeoC"/>
</dbReference>
<dbReference type="GO" id="GO:0016052">
    <property type="term" value="P:carbohydrate catabolic process"/>
    <property type="evidence" value="ECO:0007669"/>
    <property type="project" value="TreeGrafter"/>
</dbReference>
<protein>
    <recommendedName>
        <fullName evidence="2">deoxyribose-phosphate aldolase</fullName>
        <ecNumber evidence="2">4.1.2.4</ecNumber>
    </recommendedName>
    <alternativeName>
        <fullName evidence="6">2-deoxy-D-ribose 5-phosphate aldolase</fullName>
    </alternativeName>
</protein>
<keyword evidence="5 8" id="KW-0704">Schiff base</keyword>
<dbReference type="InterPro" id="IPR028581">
    <property type="entry name" value="DeoC_typeI"/>
</dbReference>
<evidence type="ECO:0000256" key="8">
    <source>
        <dbReference type="PIRSR" id="PIRSR001357-50"/>
    </source>
</evidence>
<accession>A0A9P6NG80</accession>
<dbReference type="Pfam" id="PF01791">
    <property type="entry name" value="DeoC"/>
    <property type="match status" value="1"/>
</dbReference>
<dbReference type="NCBIfam" id="TIGR00126">
    <property type="entry name" value="deoC"/>
    <property type="match status" value="1"/>
</dbReference>
<keyword evidence="3" id="KW-0963">Cytoplasm</keyword>
<dbReference type="PANTHER" id="PTHR10889:SF1">
    <property type="entry name" value="DEOXYRIBOSE-PHOSPHATE ALDOLASE"/>
    <property type="match status" value="1"/>
</dbReference>
<dbReference type="GO" id="GO:0009264">
    <property type="term" value="P:deoxyribonucleotide catabolic process"/>
    <property type="evidence" value="ECO:0007669"/>
    <property type="project" value="InterPro"/>
</dbReference>
<reference evidence="9" key="1">
    <citation type="submission" date="2013-11" db="EMBL/GenBank/DDBJ databases">
        <title>Genome sequence of the fusiform rust pathogen reveals effectors for host alternation and coevolution with pine.</title>
        <authorList>
            <consortium name="DOE Joint Genome Institute"/>
            <person name="Smith K."/>
            <person name="Pendleton A."/>
            <person name="Kubisiak T."/>
            <person name="Anderson C."/>
            <person name="Salamov A."/>
            <person name="Aerts A."/>
            <person name="Riley R."/>
            <person name="Clum A."/>
            <person name="Lindquist E."/>
            <person name="Ence D."/>
            <person name="Campbell M."/>
            <person name="Kronenberg Z."/>
            <person name="Feau N."/>
            <person name="Dhillon B."/>
            <person name="Hamelin R."/>
            <person name="Burleigh J."/>
            <person name="Smith J."/>
            <person name="Yandell M."/>
            <person name="Nelson C."/>
            <person name="Grigoriev I."/>
            <person name="Davis J."/>
        </authorList>
    </citation>
    <scope>NUCLEOTIDE SEQUENCE</scope>
    <source>
        <strain evidence="9">G11</strain>
    </source>
</reference>
<dbReference type="InterPro" id="IPR013785">
    <property type="entry name" value="Aldolase_TIM"/>
</dbReference>
<dbReference type="EMBL" id="MU167316">
    <property type="protein sequence ID" value="KAG0143554.1"/>
    <property type="molecule type" value="Genomic_DNA"/>
</dbReference>
<proteinExistence type="inferred from homology"/>
<dbReference type="CDD" id="cd00959">
    <property type="entry name" value="DeoC"/>
    <property type="match status" value="1"/>
</dbReference>
<dbReference type="Gene3D" id="3.20.20.70">
    <property type="entry name" value="Aldolase class I"/>
    <property type="match status" value="1"/>
</dbReference>
<dbReference type="AlphaFoldDB" id="A0A9P6NG80"/>
<feature type="active site" description="Schiff-base intermediate with acetaldehyde" evidence="8">
    <location>
        <position position="173"/>
    </location>
</feature>
<dbReference type="HAMAP" id="MF_00114">
    <property type="entry name" value="DeoC_type1"/>
    <property type="match status" value="1"/>
</dbReference>
<dbReference type="Proteomes" id="UP000886653">
    <property type="component" value="Unassembled WGS sequence"/>
</dbReference>
<feature type="active site" description="Proton donor/acceptor" evidence="8">
    <location>
        <position position="202"/>
    </location>
</feature>
<comment type="similarity">
    <text evidence="1">Belongs to the DeoC/FbaB aldolase family. DeoC type 1 subfamily.</text>
</comment>
<dbReference type="SMART" id="SM01133">
    <property type="entry name" value="DeoC"/>
    <property type="match status" value="1"/>
</dbReference>
<organism evidence="9 10">
    <name type="scientific">Cronartium quercuum f. sp. fusiforme G11</name>
    <dbReference type="NCBI Taxonomy" id="708437"/>
    <lineage>
        <taxon>Eukaryota</taxon>
        <taxon>Fungi</taxon>
        <taxon>Dikarya</taxon>
        <taxon>Basidiomycota</taxon>
        <taxon>Pucciniomycotina</taxon>
        <taxon>Pucciniomycetes</taxon>
        <taxon>Pucciniales</taxon>
        <taxon>Coleosporiaceae</taxon>
        <taxon>Cronartium</taxon>
    </lineage>
</organism>
<evidence type="ECO:0000256" key="3">
    <source>
        <dbReference type="ARBA" id="ARBA00022490"/>
    </source>
</evidence>
<evidence type="ECO:0000256" key="7">
    <source>
        <dbReference type="ARBA" id="ARBA00048791"/>
    </source>
</evidence>
<dbReference type="PIRSF" id="PIRSF001357">
    <property type="entry name" value="DeoC"/>
    <property type="match status" value="1"/>
</dbReference>
<evidence type="ECO:0000256" key="6">
    <source>
        <dbReference type="ARBA" id="ARBA00032755"/>
    </source>
</evidence>
<keyword evidence="4" id="KW-0456">Lyase</keyword>
<dbReference type="OrthoDB" id="70823at2759"/>
<sequence length="240" mass="26599">MSINTNEDETRLELFYENPASFIDHTILKSSATLDDIIQLCEEAKKYKFKSVCVNPCWVKKCTDLLKGTKVLVCTVIGFPLGANCSSVKVFESKVAVEDGAKEIDMVMNLGEYLSEPENFENKIKSEIEMISETLLKFSITLKVIIETSQLNQTQIQNVSFILGQIKSVNFVKTSTGFIGLGAQVEDVRIIRDNLPKDKGVKASGGIKTFEDVLKMVKAGANRIGTSSGVKIMEEWLALK</sequence>
<name>A0A9P6NG80_9BASI</name>
<dbReference type="EC" id="4.1.2.4" evidence="2"/>
<evidence type="ECO:0000256" key="1">
    <source>
        <dbReference type="ARBA" id="ARBA00010936"/>
    </source>
</evidence>
<evidence type="ECO:0000256" key="2">
    <source>
        <dbReference type="ARBA" id="ARBA00012515"/>
    </source>
</evidence>
<evidence type="ECO:0000313" key="9">
    <source>
        <dbReference type="EMBL" id="KAG0143554.1"/>
    </source>
</evidence>
<dbReference type="GO" id="GO:0005737">
    <property type="term" value="C:cytoplasm"/>
    <property type="evidence" value="ECO:0007669"/>
    <property type="project" value="InterPro"/>
</dbReference>
<keyword evidence="10" id="KW-1185">Reference proteome</keyword>
<dbReference type="PANTHER" id="PTHR10889">
    <property type="entry name" value="DEOXYRIBOSE-PHOSPHATE ALDOLASE"/>
    <property type="match status" value="1"/>
</dbReference>